<feature type="transmembrane region" description="Helical" evidence="6">
    <location>
        <begin position="83"/>
        <end position="105"/>
    </location>
</feature>
<dbReference type="InterPro" id="IPR002797">
    <property type="entry name" value="Polysacc_synth"/>
</dbReference>
<name>A0A0E2UDY4_9STRE</name>
<comment type="subcellular location">
    <subcellularLocation>
        <location evidence="1">Cell membrane</location>
        <topology evidence="1">Multi-pass membrane protein</topology>
    </subcellularLocation>
</comment>
<feature type="transmembrane region" description="Helical" evidence="6">
    <location>
        <begin position="117"/>
        <end position="137"/>
    </location>
</feature>
<feature type="transmembrane region" description="Helical" evidence="6">
    <location>
        <begin position="158"/>
        <end position="175"/>
    </location>
</feature>
<organism evidence="8 9">
    <name type="scientific">Streptococcus parauberis</name>
    <dbReference type="NCBI Taxonomy" id="1348"/>
    <lineage>
        <taxon>Bacteria</taxon>
        <taxon>Bacillati</taxon>
        <taxon>Bacillota</taxon>
        <taxon>Bacilli</taxon>
        <taxon>Lactobacillales</taxon>
        <taxon>Streptococcaceae</taxon>
        <taxon>Streptococcus</taxon>
    </lineage>
</organism>
<keyword evidence="4 6" id="KW-1133">Transmembrane helix</keyword>
<keyword evidence="2" id="KW-1003">Cell membrane</keyword>
<evidence type="ECO:0000256" key="5">
    <source>
        <dbReference type="ARBA" id="ARBA00023136"/>
    </source>
</evidence>
<evidence type="ECO:0000256" key="4">
    <source>
        <dbReference type="ARBA" id="ARBA00022989"/>
    </source>
</evidence>
<feature type="transmembrane region" description="Helical" evidence="6">
    <location>
        <begin position="223"/>
        <end position="246"/>
    </location>
</feature>
<dbReference type="InterPro" id="IPR050833">
    <property type="entry name" value="Poly_Biosynth_Transport"/>
</dbReference>
<dbReference type="Proteomes" id="UP000217465">
    <property type="component" value="Unassembled WGS sequence"/>
</dbReference>
<dbReference type="STRING" id="936154.STP_0009"/>
<dbReference type="PANTHER" id="PTHR30250">
    <property type="entry name" value="PST FAMILY PREDICTED COLANIC ACID TRANSPORTER"/>
    <property type="match status" value="1"/>
</dbReference>
<feature type="transmembrane region" description="Helical" evidence="6">
    <location>
        <begin position="468"/>
        <end position="486"/>
    </location>
</feature>
<keyword evidence="8" id="KW-0131">Cell cycle</keyword>
<evidence type="ECO:0000256" key="6">
    <source>
        <dbReference type="SAM" id="Phobius"/>
    </source>
</evidence>
<reference evidence="8 9" key="1">
    <citation type="submission" date="2016-06" db="EMBL/GenBank/DDBJ databases">
        <authorList>
            <person name="Haines A.N."/>
            <person name="Council K.R."/>
        </authorList>
    </citation>
    <scope>NUCLEOTIDE SEQUENCE [LARGE SCALE GENOMIC DNA]</scope>
    <source>
        <strain evidence="8 9">SP158-29</strain>
    </source>
</reference>
<feature type="transmembrane region" description="Helical" evidence="6">
    <location>
        <begin position="349"/>
        <end position="368"/>
    </location>
</feature>
<feature type="transmembrane region" description="Helical" evidence="6">
    <location>
        <begin position="435"/>
        <end position="456"/>
    </location>
</feature>
<dbReference type="GO" id="GO:0051301">
    <property type="term" value="P:cell division"/>
    <property type="evidence" value="ECO:0007669"/>
    <property type="project" value="UniProtKB-KW"/>
</dbReference>
<dbReference type="PANTHER" id="PTHR30250:SF29">
    <property type="entry name" value="POLYSACCHARIDE BIOSYNTHESIS PROTEIN C-TERMINAL DOMAIN-CONTAINING PROTEIN"/>
    <property type="match status" value="1"/>
</dbReference>
<feature type="transmembrane region" description="Helical" evidence="6">
    <location>
        <begin position="53"/>
        <end position="71"/>
    </location>
</feature>
<keyword evidence="8" id="KW-0132">Cell division</keyword>
<dbReference type="eggNOG" id="COG2244">
    <property type="taxonomic scope" value="Bacteria"/>
</dbReference>
<evidence type="ECO:0000256" key="1">
    <source>
        <dbReference type="ARBA" id="ARBA00004651"/>
    </source>
</evidence>
<evidence type="ECO:0000313" key="8">
    <source>
        <dbReference type="EMBL" id="PCH13551.1"/>
    </source>
</evidence>
<proteinExistence type="predicted"/>
<dbReference type="Pfam" id="PF01943">
    <property type="entry name" value="Polysacc_synt"/>
    <property type="match status" value="1"/>
</dbReference>
<dbReference type="EMBL" id="JARQAG010000002">
    <property type="protein sequence ID" value="MDT2731271.1"/>
    <property type="molecule type" value="Genomic_DNA"/>
</dbReference>
<keyword evidence="5 6" id="KW-0472">Membrane</keyword>
<accession>A0A0E2UDY4</accession>
<feature type="transmembrane region" description="Helical" evidence="6">
    <location>
        <begin position="181"/>
        <end position="203"/>
    </location>
</feature>
<sequence length="503" mass="56694">MKLKIEKSQNLTSKSSLAITISGFLAKILAAIYRVPYQNLVGDRGFYAYQQVYPILAIISALSLTAFPNVIASIYQKSKKTDLYLLFKFQVLSSLILASLLLLANQPLARIIGSIELAPSIILTAFVLLTVPFMSFYRGLAQAHGDMIPTAVSQVLEQSVRVIIIILAAFAYYLFDWNVYFTANVAASGNLLASLAILAYFVWKSPTTLLFLFKKHKTSFKNLGQIGWAATVFIFFTVYLLIFQFLDALFVKQSLQSSGLTSIQAEITKGIYDRGQPLLQFGLIFSSAFFTTYLPKLSKSYHQKDANYEEDSQTFFDFITYLNLTLTAGFMLILPAMNMVLFEDKKGSVALEVYLLMILLASLIQYCHQKFFIENHQKRSFIILVCGLILKLLLTPIMTFHFGIIGASLSGVIPLFIILLLYIKVSRVRIRSLKNIRYFLALSLMLIVVAISQGYLPQEERLDSLLNIFISTGLGLLVFILSSIKLKAFSQNLWSYLPFKKEK</sequence>
<feature type="transmembrane region" description="Helical" evidence="6">
    <location>
        <begin position="404"/>
        <end position="423"/>
    </location>
</feature>
<gene>
    <name evidence="8" type="primary">ytgP_1</name>
    <name evidence="8" type="ORF">A9Y57_00181</name>
    <name evidence="7" type="ORF">P7G31_03255</name>
</gene>
<evidence type="ECO:0000313" key="7">
    <source>
        <dbReference type="EMBL" id="MDT2731271.1"/>
    </source>
</evidence>
<feature type="transmembrane region" description="Helical" evidence="6">
    <location>
        <begin position="278"/>
        <end position="294"/>
    </location>
</feature>
<comment type="caution">
    <text evidence="8">The sequence shown here is derived from an EMBL/GenBank/DDBJ whole genome shotgun (WGS) entry which is preliminary data.</text>
</comment>
<keyword evidence="3 6" id="KW-0812">Transmembrane</keyword>
<evidence type="ECO:0000256" key="3">
    <source>
        <dbReference type="ARBA" id="ARBA00022692"/>
    </source>
</evidence>
<protein>
    <submittedName>
        <fullName evidence="7">Oligosaccharide flippase family protein</fullName>
    </submittedName>
    <submittedName>
        <fullName evidence="8">Putative cell division protein YtgP</fullName>
    </submittedName>
</protein>
<feature type="transmembrane region" description="Helical" evidence="6">
    <location>
        <begin position="380"/>
        <end position="398"/>
    </location>
</feature>
<evidence type="ECO:0000256" key="2">
    <source>
        <dbReference type="ARBA" id="ARBA00022475"/>
    </source>
</evidence>
<dbReference type="EMBL" id="NSGR01000004">
    <property type="protein sequence ID" value="PCH13551.1"/>
    <property type="molecule type" value="Genomic_DNA"/>
</dbReference>
<dbReference type="Proteomes" id="UP001180515">
    <property type="component" value="Unassembled WGS sequence"/>
</dbReference>
<feature type="transmembrane region" description="Helical" evidence="6">
    <location>
        <begin position="12"/>
        <end position="33"/>
    </location>
</feature>
<dbReference type="RefSeq" id="WP_003107960.1">
    <property type="nucleotide sequence ID" value="NZ_BAWT01000019.1"/>
</dbReference>
<dbReference type="GO" id="GO:0005886">
    <property type="term" value="C:plasma membrane"/>
    <property type="evidence" value="ECO:0007669"/>
    <property type="project" value="UniProtKB-SubCell"/>
</dbReference>
<reference evidence="7" key="2">
    <citation type="submission" date="2023-03" db="EMBL/GenBank/DDBJ databases">
        <authorList>
            <person name="Shen W."/>
            <person name="Cai J."/>
        </authorList>
    </citation>
    <scope>NUCLEOTIDE SEQUENCE</scope>
    <source>
        <strain evidence="7">P82-2</strain>
    </source>
</reference>
<evidence type="ECO:0000313" key="9">
    <source>
        <dbReference type="Proteomes" id="UP000217465"/>
    </source>
</evidence>
<dbReference type="AlphaFoldDB" id="A0A0E2UDY4"/>
<feature type="transmembrane region" description="Helical" evidence="6">
    <location>
        <begin position="315"/>
        <end position="337"/>
    </location>
</feature>